<feature type="coiled-coil region" evidence="1">
    <location>
        <begin position="61"/>
        <end position="88"/>
    </location>
</feature>
<dbReference type="EMBL" id="BKCJ010003680">
    <property type="protein sequence ID" value="GEU56553.1"/>
    <property type="molecule type" value="Genomic_DNA"/>
</dbReference>
<reference evidence="3" key="1">
    <citation type="journal article" date="2019" name="Sci. Rep.">
        <title>Draft genome of Tanacetum cinerariifolium, the natural source of mosquito coil.</title>
        <authorList>
            <person name="Yamashiro T."/>
            <person name="Shiraishi A."/>
            <person name="Satake H."/>
            <person name="Nakayama K."/>
        </authorList>
    </citation>
    <scope>NUCLEOTIDE SEQUENCE</scope>
</reference>
<gene>
    <name evidence="3" type="ORF">Tci_028531</name>
</gene>
<feature type="compositionally biased region" description="Polar residues" evidence="2">
    <location>
        <begin position="330"/>
        <end position="347"/>
    </location>
</feature>
<keyword evidence="1" id="KW-0175">Coiled coil</keyword>
<feature type="region of interest" description="Disordered" evidence="2">
    <location>
        <begin position="321"/>
        <end position="347"/>
    </location>
</feature>
<dbReference type="AlphaFoldDB" id="A0A6L2L3T5"/>
<proteinExistence type="predicted"/>
<organism evidence="3">
    <name type="scientific">Tanacetum cinerariifolium</name>
    <name type="common">Dalmatian daisy</name>
    <name type="synonym">Chrysanthemum cinerariifolium</name>
    <dbReference type="NCBI Taxonomy" id="118510"/>
    <lineage>
        <taxon>Eukaryota</taxon>
        <taxon>Viridiplantae</taxon>
        <taxon>Streptophyta</taxon>
        <taxon>Embryophyta</taxon>
        <taxon>Tracheophyta</taxon>
        <taxon>Spermatophyta</taxon>
        <taxon>Magnoliopsida</taxon>
        <taxon>eudicotyledons</taxon>
        <taxon>Gunneridae</taxon>
        <taxon>Pentapetalae</taxon>
        <taxon>asterids</taxon>
        <taxon>campanulids</taxon>
        <taxon>Asterales</taxon>
        <taxon>Asteraceae</taxon>
        <taxon>Asteroideae</taxon>
        <taxon>Anthemideae</taxon>
        <taxon>Anthemidinae</taxon>
        <taxon>Tanacetum</taxon>
    </lineage>
</organism>
<evidence type="ECO:0000256" key="2">
    <source>
        <dbReference type="SAM" id="MobiDB-lite"/>
    </source>
</evidence>
<comment type="caution">
    <text evidence="3">The sequence shown here is derived from an EMBL/GenBank/DDBJ whole genome shotgun (WGS) entry which is preliminary data.</text>
</comment>
<evidence type="ECO:0000313" key="3">
    <source>
        <dbReference type="EMBL" id="GEU56553.1"/>
    </source>
</evidence>
<evidence type="ECO:0000256" key="1">
    <source>
        <dbReference type="SAM" id="Coils"/>
    </source>
</evidence>
<name>A0A6L2L3T5_TANCI</name>
<sequence length="744" mass="84161">MAATNAYKETKGVKVNCTSKDTLQQASTSGTQSDNTPVYDLDGSTEIPKNENCYNHDIFNMLTHEVQYTDLQTELDRTKEKVKNCITKKEKEYVVLWNYWYTKCKECKYDKISYDKAYIDIQQKTEWLQAQLGDLKGKSSDTQCATNTLDLVSQKLKDENVSLEFKVLSYAKENAHLKTIYKNLFDSIKVTQAQTNSIIDSLQKQLYDTIYENAKLRAQLFDKVSELKGTTKGSRTNTMFTKKSILGKPHSSSYKPKLYSVTPFPKFSILPRVDKTNALSKPVTSNVAPATRESKVVQTVNVIAPRILGLILIRPLGVNNTAKTRIPHPRSNSNTDRVPSKSKSSYLSNNVEKIKETHRNLQSYSNQKHMLSECNNITLAIRNAKSKMFVLCVIKTKETSYFYLSDCCSLISSQNQRDLPRNTPLDKVEVLDMIEKRSKVRMGIMPTEIELALEKSHQGVSYEVSDFVLDVHDMYIKYIIVTNISVALEANATLGVKFKTTRDVNLTPGLAFFNLTIVTFVNSIISTFINPTYYISEKKEQIFMIHFKPREHQLQEEEVWADFSCSVPDARTHVIVRQVYPLKCKRPPPAQYLVHQSLATSRRHVAASYWTAASDVAATSAPVNAAGHRSTTVNATGHRSRTVDHGGDRRSTVAVNDGRWWRTTVECRWTTVDLHRTTDQRWLLGRSTSGSRSGLDRVWTGSGSGLPRGMPRVSHVCPRGIHVAADVDIKQQEGVEPGTSWLEF</sequence>
<protein>
    <submittedName>
        <fullName evidence="3">Uncharacterized protein</fullName>
    </submittedName>
</protein>
<accession>A0A6L2L3T5</accession>